<proteinExistence type="predicted"/>
<dbReference type="OrthoDB" id="512473at2759"/>
<evidence type="ECO:0000256" key="6">
    <source>
        <dbReference type="ARBA" id="ARBA00022787"/>
    </source>
</evidence>
<evidence type="ECO:0000313" key="15">
    <source>
        <dbReference type="RefSeq" id="XP_033801176.1"/>
    </source>
</evidence>
<keyword evidence="8" id="KW-0175">Coiled coil</keyword>
<name>A0A6P8RGR6_GEOSA</name>
<dbReference type="KEGG" id="gsh:117360828"/>
<dbReference type="InParanoid" id="A0A6P8RGR6"/>
<dbReference type="GeneID" id="117360828"/>
<keyword evidence="5" id="KW-0812">Transmembrane</keyword>
<sequence length="230" mass="26203">MHSINELREQVESLRTTIQGLAAEIIGEVKCHLEESQKVPRRKRYLLSREHSDSTGSSSIYFSASTGHIQTDAESKGGYTTANAESDYDRECYKESKEEDEVSSETVKLPRKDSLDLGVKDEGTLAFDTVSEEEFANLLRQANQLHEGDRKEKVVGFQLLHRNKLLYDDRSDFLWRLARICSDMCEITEHAEEKKFYALEGKLEAETVLQKGDSTAECHQWFAVLCGIFP</sequence>
<keyword evidence="4" id="KW-0963">Cytoplasm</keyword>
<evidence type="ECO:0000313" key="14">
    <source>
        <dbReference type="Proteomes" id="UP000515159"/>
    </source>
</evidence>
<dbReference type="GO" id="GO:0005741">
    <property type="term" value="C:mitochondrial outer membrane"/>
    <property type="evidence" value="ECO:0007669"/>
    <property type="project" value="UniProtKB-SubCell"/>
</dbReference>
<feature type="region of interest" description="Disordered" evidence="13">
    <location>
        <begin position="88"/>
        <end position="107"/>
    </location>
</feature>
<gene>
    <name evidence="15" type="primary">LOC117360828</name>
</gene>
<keyword evidence="7" id="KW-1133">Transmembrane helix</keyword>
<dbReference type="InterPro" id="IPR049039">
    <property type="entry name" value="RMD1-3_a_helical_rpt"/>
</dbReference>
<evidence type="ECO:0000256" key="10">
    <source>
        <dbReference type="ARBA" id="ARBA00023136"/>
    </source>
</evidence>
<evidence type="ECO:0000256" key="2">
    <source>
        <dbReference type="ARBA" id="ARBA00004572"/>
    </source>
</evidence>
<keyword evidence="11" id="KW-0206">Cytoskeleton</keyword>
<protein>
    <submittedName>
        <fullName evidence="15">Regulator of microtubule dynamics protein 3-like</fullName>
    </submittedName>
</protein>
<dbReference type="GO" id="GO:0005634">
    <property type="term" value="C:nucleus"/>
    <property type="evidence" value="ECO:0007669"/>
    <property type="project" value="UniProtKB-SubCell"/>
</dbReference>
<evidence type="ECO:0000256" key="9">
    <source>
        <dbReference type="ARBA" id="ARBA00023128"/>
    </source>
</evidence>
<dbReference type="PANTHER" id="PTHR16056:SF18">
    <property type="entry name" value="REGULATOR OF MICROTUBULE DYNAMICS PROTEIN 3"/>
    <property type="match status" value="1"/>
</dbReference>
<dbReference type="PANTHER" id="PTHR16056">
    <property type="entry name" value="REGULATOR OF MICROTUBULE DYNAMICS PROTEIN"/>
    <property type="match status" value="1"/>
</dbReference>
<dbReference type="GO" id="GO:0008017">
    <property type="term" value="F:microtubule binding"/>
    <property type="evidence" value="ECO:0007669"/>
    <property type="project" value="TreeGrafter"/>
</dbReference>
<dbReference type="AlphaFoldDB" id="A0A6P8RGR6"/>
<dbReference type="GO" id="GO:0097431">
    <property type="term" value="C:mitotic spindle pole"/>
    <property type="evidence" value="ECO:0007669"/>
    <property type="project" value="TreeGrafter"/>
</dbReference>
<keyword evidence="6" id="KW-1000">Mitochondrion outer membrane</keyword>
<keyword evidence="10" id="KW-0472">Membrane</keyword>
<accession>A0A6P8RGR6</accession>
<evidence type="ECO:0000256" key="12">
    <source>
        <dbReference type="ARBA" id="ARBA00023242"/>
    </source>
</evidence>
<dbReference type="Pfam" id="PF21033">
    <property type="entry name" value="RMD1-3"/>
    <property type="match status" value="1"/>
</dbReference>
<comment type="subcellular location">
    <subcellularLocation>
        <location evidence="3">Cytoplasm</location>
        <location evidence="3">Cytoskeleton</location>
        <location evidence="3">Spindle pole</location>
    </subcellularLocation>
    <subcellularLocation>
        <location evidence="2">Mitochondrion outer membrane</location>
        <topology evidence="2">Single-pass membrane protein</topology>
    </subcellularLocation>
    <subcellularLocation>
        <location evidence="1">Nucleus</location>
    </subcellularLocation>
</comment>
<feature type="compositionally biased region" description="Basic and acidic residues" evidence="13">
    <location>
        <begin position="88"/>
        <end position="97"/>
    </location>
</feature>
<dbReference type="RefSeq" id="XP_033801176.1">
    <property type="nucleotide sequence ID" value="XM_033945285.1"/>
</dbReference>
<reference evidence="15" key="1">
    <citation type="submission" date="2025-08" db="UniProtKB">
        <authorList>
            <consortium name="RefSeq"/>
        </authorList>
    </citation>
    <scope>IDENTIFICATION</scope>
</reference>
<evidence type="ECO:0000256" key="7">
    <source>
        <dbReference type="ARBA" id="ARBA00022989"/>
    </source>
</evidence>
<evidence type="ECO:0000256" key="1">
    <source>
        <dbReference type="ARBA" id="ARBA00004123"/>
    </source>
</evidence>
<keyword evidence="14" id="KW-1185">Reference proteome</keyword>
<evidence type="ECO:0000256" key="4">
    <source>
        <dbReference type="ARBA" id="ARBA00022490"/>
    </source>
</evidence>
<keyword evidence="12" id="KW-0539">Nucleus</keyword>
<evidence type="ECO:0000256" key="5">
    <source>
        <dbReference type="ARBA" id="ARBA00022692"/>
    </source>
</evidence>
<evidence type="ECO:0000256" key="13">
    <source>
        <dbReference type="SAM" id="MobiDB-lite"/>
    </source>
</evidence>
<organism evidence="14 15">
    <name type="scientific">Geotrypetes seraphini</name>
    <name type="common">Gaboon caecilian</name>
    <name type="synonym">Caecilia seraphini</name>
    <dbReference type="NCBI Taxonomy" id="260995"/>
    <lineage>
        <taxon>Eukaryota</taxon>
        <taxon>Metazoa</taxon>
        <taxon>Chordata</taxon>
        <taxon>Craniata</taxon>
        <taxon>Vertebrata</taxon>
        <taxon>Euteleostomi</taxon>
        <taxon>Amphibia</taxon>
        <taxon>Gymnophiona</taxon>
        <taxon>Geotrypetes</taxon>
    </lineage>
</organism>
<evidence type="ECO:0000256" key="11">
    <source>
        <dbReference type="ARBA" id="ARBA00023212"/>
    </source>
</evidence>
<evidence type="ECO:0000256" key="3">
    <source>
        <dbReference type="ARBA" id="ARBA00004647"/>
    </source>
</evidence>
<dbReference type="GO" id="GO:0005876">
    <property type="term" value="C:spindle microtubule"/>
    <property type="evidence" value="ECO:0007669"/>
    <property type="project" value="TreeGrafter"/>
</dbReference>
<keyword evidence="9" id="KW-0496">Mitochondrion</keyword>
<dbReference type="Proteomes" id="UP000515159">
    <property type="component" value="Chromosome 5"/>
</dbReference>
<evidence type="ECO:0000256" key="8">
    <source>
        <dbReference type="ARBA" id="ARBA00023054"/>
    </source>
</evidence>